<comment type="caution">
    <text evidence="1">The sequence shown here is derived from an EMBL/GenBank/DDBJ whole genome shotgun (WGS) entry which is preliminary data.</text>
</comment>
<protein>
    <submittedName>
        <fullName evidence="1">Uncharacterized protein</fullName>
    </submittedName>
</protein>
<organism evidence="1 2">
    <name type="scientific">Ramlibacter pinisoli</name>
    <dbReference type="NCBI Taxonomy" id="2682844"/>
    <lineage>
        <taxon>Bacteria</taxon>
        <taxon>Pseudomonadati</taxon>
        <taxon>Pseudomonadota</taxon>
        <taxon>Betaproteobacteria</taxon>
        <taxon>Burkholderiales</taxon>
        <taxon>Comamonadaceae</taxon>
        <taxon>Ramlibacter</taxon>
    </lineage>
</organism>
<evidence type="ECO:0000313" key="1">
    <source>
        <dbReference type="EMBL" id="MVQ31097.1"/>
    </source>
</evidence>
<dbReference type="Proteomes" id="UP000469385">
    <property type="component" value="Unassembled WGS sequence"/>
</dbReference>
<name>A0A6N8IW88_9BURK</name>
<dbReference type="AlphaFoldDB" id="A0A6N8IW88"/>
<proteinExistence type="predicted"/>
<accession>A0A6N8IW88</accession>
<dbReference type="EMBL" id="WSEL01000009">
    <property type="protein sequence ID" value="MVQ31097.1"/>
    <property type="molecule type" value="Genomic_DNA"/>
</dbReference>
<sequence length="118" mass="12579">MNPVFAYKLSNGTLVEAPDPLPPHNTDYELALTDAGYTKQVSSAIDGGVGAEISIYENSSSSPRFLVDISGAGSQLACLVADDFPGLMAVLKEVQPLIALVGLDQRSDIRISEKLERK</sequence>
<keyword evidence="2" id="KW-1185">Reference proteome</keyword>
<reference evidence="1 2" key="1">
    <citation type="submission" date="2019-12" db="EMBL/GenBank/DDBJ databases">
        <authorList>
            <person name="Huq M.A."/>
        </authorList>
    </citation>
    <scope>NUCLEOTIDE SEQUENCE [LARGE SCALE GENOMIC DNA]</scope>
    <source>
        <strain evidence="1 2">MAH-25</strain>
    </source>
</reference>
<evidence type="ECO:0000313" key="2">
    <source>
        <dbReference type="Proteomes" id="UP000469385"/>
    </source>
</evidence>
<gene>
    <name evidence="1" type="ORF">GON04_16675</name>
</gene>
<dbReference type="RefSeq" id="WP_157399188.1">
    <property type="nucleotide sequence ID" value="NZ_WSEL01000009.1"/>
</dbReference>